<evidence type="ECO:0000313" key="2">
    <source>
        <dbReference type="Proteomes" id="UP000789525"/>
    </source>
</evidence>
<comment type="caution">
    <text evidence="1">The sequence shown here is derived from an EMBL/GenBank/DDBJ whole genome shotgun (WGS) entry which is preliminary data.</text>
</comment>
<evidence type="ECO:0000313" key="1">
    <source>
        <dbReference type="EMBL" id="CAG8682138.1"/>
    </source>
</evidence>
<accession>A0ACA9NZQ6</accession>
<name>A0ACA9NZQ6_9GLOM</name>
<dbReference type="EMBL" id="CAJVPT010027087">
    <property type="protein sequence ID" value="CAG8682138.1"/>
    <property type="molecule type" value="Genomic_DNA"/>
</dbReference>
<protein>
    <submittedName>
        <fullName evidence="1">12072_t:CDS:1</fullName>
    </submittedName>
</protein>
<dbReference type="Proteomes" id="UP000789525">
    <property type="component" value="Unassembled WGS sequence"/>
</dbReference>
<organism evidence="1 2">
    <name type="scientific">Acaulospora colombiana</name>
    <dbReference type="NCBI Taxonomy" id="27376"/>
    <lineage>
        <taxon>Eukaryota</taxon>
        <taxon>Fungi</taxon>
        <taxon>Fungi incertae sedis</taxon>
        <taxon>Mucoromycota</taxon>
        <taxon>Glomeromycotina</taxon>
        <taxon>Glomeromycetes</taxon>
        <taxon>Diversisporales</taxon>
        <taxon>Acaulosporaceae</taxon>
        <taxon>Acaulospora</taxon>
    </lineage>
</organism>
<sequence>MAADVRALLKAKAQVKDNAWTLERAKRITHPLAAYNQSGQLRCTLCATVVKDNDIAWSGHLGSKAHRTNVGRVKELEKKKDEEARLEKGKRKAVEGDDEGSSNGQNTPGNERAISPASKRLKTTQDSTAAPSNFFSDPTRTLPTADSDEEEEAPNTAPPGPTERTSQIDMEMAEFERDLLSSQAANSALSKQEIFNRATVAGEEQILYDEEEGLPEHLRRSNANANSAQSTVKGVAILEGEVMGVAPDTETPEAARERKEREERELIMDRIMDEERAQEDADEKLRSLKARLALVKQKREEEKKRKLAGKG</sequence>
<gene>
    <name evidence="1" type="ORF">ACOLOM_LOCUS9387</name>
</gene>
<keyword evidence="2" id="KW-1185">Reference proteome</keyword>
<reference evidence="1" key="1">
    <citation type="submission" date="2021-06" db="EMBL/GenBank/DDBJ databases">
        <authorList>
            <person name="Kallberg Y."/>
            <person name="Tangrot J."/>
            <person name="Rosling A."/>
        </authorList>
    </citation>
    <scope>NUCLEOTIDE SEQUENCE</scope>
    <source>
        <strain evidence="1">CL356</strain>
    </source>
</reference>
<proteinExistence type="predicted"/>